<gene>
    <name evidence="3" type="ORF">KK1_014604</name>
</gene>
<evidence type="ECO:0000256" key="1">
    <source>
        <dbReference type="SAM" id="MobiDB-lite"/>
    </source>
</evidence>
<dbReference type="STRING" id="3821.A0A151SWL6"/>
<dbReference type="PANTHER" id="PTHR33143:SF3">
    <property type="entry name" value="VQ MOTIF-CONTAINING PROTEIN 17-RELATED"/>
    <property type="match status" value="1"/>
</dbReference>
<dbReference type="Pfam" id="PF05678">
    <property type="entry name" value="VQ"/>
    <property type="match status" value="1"/>
</dbReference>
<protein>
    <recommendedName>
        <fullName evidence="2">VQ domain-containing protein</fullName>
    </recommendedName>
</protein>
<sequence>MTEPHTCYPTSAASKLGIGKDLHVISKFKPKIKIVHIYAPKIIKIDVANFRELVQRLTGKPKDEGGVRDKSKTTLTKDPTKKTLILKEDEEFLSMQNGTRV</sequence>
<dbReference type="InterPro" id="IPR039607">
    <property type="entry name" value="VQ_8/17/18/20/21/25"/>
</dbReference>
<evidence type="ECO:0000259" key="2">
    <source>
        <dbReference type="Pfam" id="PF05678"/>
    </source>
</evidence>
<reference evidence="3 4" key="1">
    <citation type="journal article" date="2012" name="Nat. Biotechnol.">
        <title>Draft genome sequence of pigeonpea (Cajanus cajan), an orphan legume crop of resource-poor farmers.</title>
        <authorList>
            <person name="Varshney R.K."/>
            <person name="Chen W."/>
            <person name="Li Y."/>
            <person name="Bharti A.K."/>
            <person name="Saxena R.K."/>
            <person name="Schlueter J.A."/>
            <person name="Donoghue M.T."/>
            <person name="Azam S."/>
            <person name="Fan G."/>
            <person name="Whaley A.M."/>
            <person name="Farmer A.D."/>
            <person name="Sheridan J."/>
            <person name="Iwata A."/>
            <person name="Tuteja R."/>
            <person name="Penmetsa R.V."/>
            <person name="Wu W."/>
            <person name="Upadhyaya H.D."/>
            <person name="Yang S.P."/>
            <person name="Shah T."/>
            <person name="Saxena K.B."/>
            <person name="Michael T."/>
            <person name="McCombie W.R."/>
            <person name="Yang B."/>
            <person name="Zhang G."/>
            <person name="Yang H."/>
            <person name="Wang J."/>
            <person name="Spillane C."/>
            <person name="Cook D.R."/>
            <person name="May G.D."/>
            <person name="Xu X."/>
            <person name="Jackson S.A."/>
        </authorList>
    </citation>
    <scope>NUCLEOTIDE SEQUENCE [LARGE SCALE GENOMIC DNA]</scope>
    <source>
        <strain evidence="4">cv. Asha</strain>
    </source>
</reference>
<feature type="compositionally biased region" description="Basic and acidic residues" evidence="1">
    <location>
        <begin position="60"/>
        <end position="72"/>
    </location>
</feature>
<feature type="region of interest" description="Disordered" evidence="1">
    <location>
        <begin position="60"/>
        <end position="80"/>
    </location>
</feature>
<name>A0A151SWL6_CAJCA</name>
<dbReference type="GO" id="GO:0005634">
    <property type="term" value="C:nucleus"/>
    <property type="evidence" value="ECO:0007669"/>
    <property type="project" value="TreeGrafter"/>
</dbReference>
<dbReference type="OMA" id="AMIMSED"/>
<dbReference type="PANTHER" id="PTHR33143">
    <property type="entry name" value="F16F4.1 PROTEIN-RELATED"/>
    <property type="match status" value="1"/>
</dbReference>
<evidence type="ECO:0000313" key="4">
    <source>
        <dbReference type="Proteomes" id="UP000075243"/>
    </source>
</evidence>
<keyword evidence="4" id="KW-1185">Reference proteome</keyword>
<feature type="domain" description="VQ" evidence="2">
    <location>
        <begin position="37"/>
        <end position="62"/>
    </location>
</feature>
<dbReference type="InterPro" id="IPR008889">
    <property type="entry name" value="VQ"/>
</dbReference>
<proteinExistence type="predicted"/>
<dbReference type="Proteomes" id="UP000075243">
    <property type="component" value="Chromosome 10"/>
</dbReference>
<evidence type="ECO:0000313" key="3">
    <source>
        <dbReference type="EMBL" id="KYP59173.1"/>
    </source>
</evidence>
<organism evidence="3 4">
    <name type="scientific">Cajanus cajan</name>
    <name type="common">Pigeon pea</name>
    <name type="synonym">Cajanus indicus</name>
    <dbReference type="NCBI Taxonomy" id="3821"/>
    <lineage>
        <taxon>Eukaryota</taxon>
        <taxon>Viridiplantae</taxon>
        <taxon>Streptophyta</taxon>
        <taxon>Embryophyta</taxon>
        <taxon>Tracheophyta</taxon>
        <taxon>Spermatophyta</taxon>
        <taxon>Magnoliopsida</taxon>
        <taxon>eudicotyledons</taxon>
        <taxon>Gunneridae</taxon>
        <taxon>Pentapetalae</taxon>
        <taxon>rosids</taxon>
        <taxon>fabids</taxon>
        <taxon>Fabales</taxon>
        <taxon>Fabaceae</taxon>
        <taxon>Papilionoideae</taxon>
        <taxon>50 kb inversion clade</taxon>
        <taxon>NPAAA clade</taxon>
        <taxon>indigoferoid/millettioid clade</taxon>
        <taxon>Phaseoleae</taxon>
        <taxon>Cajanus</taxon>
    </lineage>
</organism>
<dbReference type="EMBL" id="CM003612">
    <property type="protein sequence ID" value="KYP59173.1"/>
    <property type="molecule type" value="Genomic_DNA"/>
</dbReference>
<dbReference type="AlphaFoldDB" id="A0A151SWL6"/>
<accession>A0A151SWL6</accession>
<dbReference type="Gramene" id="C.cajan_14177.t">
    <property type="protein sequence ID" value="C.cajan_14177.t.cds1"/>
    <property type="gene ID" value="C.cajan_14177"/>
</dbReference>